<proteinExistence type="predicted"/>
<dbReference type="RefSeq" id="WP_089073805.1">
    <property type="nucleotide sequence ID" value="NZ_CBCSAM010000006.1"/>
</dbReference>
<dbReference type="GO" id="GO:0016747">
    <property type="term" value="F:acyltransferase activity, transferring groups other than amino-acyl groups"/>
    <property type="evidence" value="ECO:0007669"/>
    <property type="project" value="InterPro"/>
</dbReference>
<reference evidence="3 4" key="1">
    <citation type="journal article" date="2016" name="Int. J. Syst. Evol. Microbiol.">
        <title>Paraphotobacterium marinum gen. nov., sp. nov., a member of the family Vibrionaceae, isolated from surface seawater.</title>
        <authorList>
            <person name="Huang Z."/>
            <person name="Dong C."/>
            <person name="Shao Z."/>
        </authorList>
    </citation>
    <scope>NUCLEOTIDE SEQUENCE [LARGE SCALE GENOMIC DNA]</scope>
    <source>
        <strain evidence="3 4">NSCS20N07D</strain>
    </source>
</reference>
<sequence length="355" mass="41352">MKKPRQKRMYYLDNIKWLLAIVVIFHHSFDFLKNKFTSYYIGFDTVNAIDQSYFMDLFFFISAFFIVPSFLKKGKAEFNKDKIIRLGGAVLITILLVMPIQYDSIKEYLGTKSSYLSYLYTQTISFQWGTFMGVTWFCWTLLVFTLIWSQFTDKKSIQEKSDKPLPSLIKIIVFCLIMIPINLIALKVNGILGDGFLGFHYIKYFPTYIAAFILGIKAYQNNWLDKIDFKYGLFGLVIFLFFISGISNLTSFSFNISNSFEILRTPCAVGMILFLLYIFKTFFNHSNKVTKVLARASFPAYVVQFIFLGLMFKFVLPHLSWNPWWIAIFIGAVATIASFILGIILYCLPIFRRIF</sequence>
<feature type="transmembrane region" description="Helical" evidence="1">
    <location>
        <begin position="231"/>
        <end position="250"/>
    </location>
</feature>
<dbReference type="Proteomes" id="UP000242175">
    <property type="component" value="Chromosome small"/>
</dbReference>
<gene>
    <name evidence="3" type="ORF">CF386_07460</name>
</gene>
<protein>
    <recommendedName>
        <fullName evidence="2">Acyltransferase 3 domain-containing protein</fullName>
    </recommendedName>
</protein>
<feature type="transmembrane region" description="Helical" evidence="1">
    <location>
        <begin position="262"/>
        <end position="280"/>
    </location>
</feature>
<keyword evidence="1" id="KW-0472">Membrane</keyword>
<feature type="transmembrane region" description="Helical" evidence="1">
    <location>
        <begin position="168"/>
        <end position="186"/>
    </location>
</feature>
<dbReference type="OrthoDB" id="9814956at2"/>
<evidence type="ECO:0000256" key="1">
    <source>
        <dbReference type="SAM" id="Phobius"/>
    </source>
</evidence>
<feature type="transmembrane region" description="Helical" evidence="1">
    <location>
        <begin position="52"/>
        <end position="71"/>
    </location>
</feature>
<dbReference type="InterPro" id="IPR050623">
    <property type="entry name" value="Glucan_succinyl_AcylTrfase"/>
</dbReference>
<feature type="transmembrane region" description="Helical" evidence="1">
    <location>
        <begin position="198"/>
        <end position="219"/>
    </location>
</feature>
<evidence type="ECO:0000313" key="3">
    <source>
        <dbReference type="EMBL" id="ASK78897.1"/>
    </source>
</evidence>
<feature type="transmembrane region" description="Helical" evidence="1">
    <location>
        <begin position="126"/>
        <end position="148"/>
    </location>
</feature>
<dbReference type="AlphaFoldDB" id="A0A220VEW2"/>
<dbReference type="InterPro" id="IPR002656">
    <property type="entry name" value="Acyl_transf_3_dom"/>
</dbReference>
<keyword evidence="4" id="KW-1185">Reference proteome</keyword>
<evidence type="ECO:0000259" key="2">
    <source>
        <dbReference type="Pfam" id="PF01757"/>
    </source>
</evidence>
<dbReference type="EMBL" id="CP022356">
    <property type="protein sequence ID" value="ASK78897.1"/>
    <property type="molecule type" value="Genomic_DNA"/>
</dbReference>
<feature type="transmembrane region" description="Helical" evidence="1">
    <location>
        <begin position="324"/>
        <end position="348"/>
    </location>
</feature>
<organism evidence="3 4">
    <name type="scientific">Paraphotobacterium marinum</name>
    <dbReference type="NCBI Taxonomy" id="1755811"/>
    <lineage>
        <taxon>Bacteria</taxon>
        <taxon>Pseudomonadati</taxon>
        <taxon>Pseudomonadota</taxon>
        <taxon>Gammaproteobacteria</taxon>
        <taxon>Vibrionales</taxon>
        <taxon>Vibrionaceae</taxon>
        <taxon>Paraphotobacterium</taxon>
    </lineage>
</organism>
<accession>A0A220VEW2</accession>
<dbReference type="KEGG" id="pmai:CF386_07460"/>
<dbReference type="Pfam" id="PF01757">
    <property type="entry name" value="Acyl_transf_3"/>
    <property type="match status" value="1"/>
</dbReference>
<keyword evidence="1" id="KW-1133">Transmembrane helix</keyword>
<dbReference type="PANTHER" id="PTHR36927:SF4">
    <property type="entry name" value="BLR5718 PROTEIN"/>
    <property type="match status" value="1"/>
</dbReference>
<feature type="domain" description="Acyltransferase 3" evidence="2">
    <location>
        <begin position="10"/>
        <end position="341"/>
    </location>
</feature>
<keyword evidence="1" id="KW-0812">Transmembrane</keyword>
<evidence type="ECO:0000313" key="4">
    <source>
        <dbReference type="Proteomes" id="UP000242175"/>
    </source>
</evidence>
<dbReference type="PANTHER" id="PTHR36927">
    <property type="entry name" value="BLR4337 PROTEIN"/>
    <property type="match status" value="1"/>
</dbReference>
<name>A0A220VEW2_9GAMM</name>
<feature type="transmembrane region" description="Helical" evidence="1">
    <location>
        <begin position="12"/>
        <end position="32"/>
    </location>
</feature>
<feature type="transmembrane region" description="Helical" evidence="1">
    <location>
        <begin position="83"/>
        <end position="102"/>
    </location>
</feature>
<feature type="transmembrane region" description="Helical" evidence="1">
    <location>
        <begin position="292"/>
        <end position="312"/>
    </location>
</feature>